<dbReference type="SUPFAM" id="SSF54786">
    <property type="entry name" value="YcfA/nrd intein domain"/>
    <property type="match status" value="1"/>
</dbReference>
<comment type="caution">
    <text evidence="8">The sequence shown here is derived from an EMBL/GenBank/DDBJ whole genome shotgun (WGS) entry which is preliminary data.</text>
</comment>
<dbReference type="EMBL" id="JBHFNT010000034">
    <property type="protein sequence ID" value="MFB2833464.1"/>
    <property type="molecule type" value="Genomic_DNA"/>
</dbReference>
<name>A0ABV4WEG7_9CYAN</name>
<keyword evidence="9" id="KW-1185">Reference proteome</keyword>
<protein>
    <submittedName>
        <fullName evidence="8">Type II toxin-antitoxin system HicA family toxin</fullName>
    </submittedName>
</protein>
<dbReference type="Pfam" id="PF07927">
    <property type="entry name" value="HicA_toxin"/>
    <property type="match status" value="1"/>
</dbReference>
<evidence type="ECO:0000256" key="3">
    <source>
        <dbReference type="ARBA" id="ARBA00022722"/>
    </source>
</evidence>
<evidence type="ECO:0000313" key="9">
    <source>
        <dbReference type="Proteomes" id="UP001576780"/>
    </source>
</evidence>
<dbReference type="InterPro" id="IPR012933">
    <property type="entry name" value="HicA_mRNA_interferase"/>
</dbReference>
<keyword evidence="2" id="KW-1277">Toxin-antitoxin system</keyword>
<keyword evidence="3" id="KW-0540">Nuclease</keyword>
<keyword evidence="6" id="KW-0694">RNA-binding</keyword>
<gene>
    <name evidence="8" type="ORF">ACE1CA_02925</name>
</gene>
<dbReference type="Gene3D" id="3.30.920.30">
    <property type="entry name" value="Hypothetical protein"/>
    <property type="match status" value="1"/>
</dbReference>
<evidence type="ECO:0000313" key="8">
    <source>
        <dbReference type="EMBL" id="MFB2833464.1"/>
    </source>
</evidence>
<evidence type="ECO:0000256" key="7">
    <source>
        <dbReference type="ARBA" id="ARBA00023016"/>
    </source>
</evidence>
<keyword evidence="5" id="KW-0378">Hydrolase</keyword>
<evidence type="ECO:0000256" key="5">
    <source>
        <dbReference type="ARBA" id="ARBA00022801"/>
    </source>
</evidence>
<comment type="similarity">
    <text evidence="1">Belongs to the HicA mRNA interferase family.</text>
</comment>
<evidence type="ECO:0000256" key="6">
    <source>
        <dbReference type="ARBA" id="ARBA00022884"/>
    </source>
</evidence>
<dbReference type="RefSeq" id="WP_413272150.1">
    <property type="nucleotide sequence ID" value="NZ_JBHFNT010000034.1"/>
</dbReference>
<sequence>MPVFGPISRRDLIYYLRQAGFDGPYPGGKHQYMVKEELKLTIPNPHKGDISRGLVAKILRQANISIDEWELL</sequence>
<dbReference type="Proteomes" id="UP001576780">
    <property type="component" value="Unassembled WGS sequence"/>
</dbReference>
<evidence type="ECO:0000256" key="2">
    <source>
        <dbReference type="ARBA" id="ARBA00022649"/>
    </source>
</evidence>
<keyword evidence="7" id="KW-0346">Stress response</keyword>
<proteinExistence type="inferred from homology"/>
<reference evidence="8 9" key="1">
    <citation type="submission" date="2024-09" db="EMBL/GenBank/DDBJ databases">
        <title>Floridaenema gen nov. (Aerosakkonemataceae, Aerosakkonematales ord. nov., Cyanobacteria) from benthic tropical and subtropical fresh waters, with the description of four new species.</title>
        <authorList>
            <person name="Moretto J.A."/>
            <person name="Berthold D.E."/>
            <person name="Lefler F.W."/>
            <person name="Huang I.-S."/>
            <person name="Laughinghouse H. IV."/>
        </authorList>
    </citation>
    <scope>NUCLEOTIDE SEQUENCE [LARGE SCALE GENOMIC DNA]</scope>
    <source>
        <strain evidence="8 9">BLCC-F167</strain>
    </source>
</reference>
<keyword evidence="4" id="KW-0255">Endonuclease</keyword>
<accession>A0ABV4WEG7</accession>
<evidence type="ECO:0000256" key="4">
    <source>
        <dbReference type="ARBA" id="ARBA00022759"/>
    </source>
</evidence>
<organism evidence="8 9">
    <name type="scientific">Floridaenema evergladense BLCC-F167</name>
    <dbReference type="NCBI Taxonomy" id="3153639"/>
    <lineage>
        <taxon>Bacteria</taxon>
        <taxon>Bacillati</taxon>
        <taxon>Cyanobacteriota</taxon>
        <taxon>Cyanophyceae</taxon>
        <taxon>Oscillatoriophycideae</taxon>
        <taxon>Aerosakkonematales</taxon>
        <taxon>Aerosakkonemataceae</taxon>
        <taxon>Floridanema</taxon>
        <taxon>Floridanema evergladense</taxon>
    </lineage>
</organism>
<dbReference type="InterPro" id="IPR038570">
    <property type="entry name" value="HicA_sf"/>
</dbReference>
<evidence type="ECO:0000256" key="1">
    <source>
        <dbReference type="ARBA" id="ARBA00006620"/>
    </source>
</evidence>